<dbReference type="PANTHER" id="PTHR43742">
    <property type="entry name" value="TRIMETHYLAMINE-N-OXIDE REDUCTASE"/>
    <property type="match status" value="1"/>
</dbReference>
<dbReference type="Pfam" id="PF00384">
    <property type="entry name" value="Molybdopterin"/>
    <property type="match status" value="1"/>
</dbReference>
<name>A0A0F9C4A9_9ZZZZ</name>
<dbReference type="EMBL" id="LAZR01048630">
    <property type="protein sequence ID" value="KKK91486.1"/>
    <property type="molecule type" value="Genomic_DNA"/>
</dbReference>
<feature type="non-terminal residue" evidence="4">
    <location>
        <position position="432"/>
    </location>
</feature>
<evidence type="ECO:0000313" key="4">
    <source>
        <dbReference type="EMBL" id="KKK91486.1"/>
    </source>
</evidence>
<dbReference type="Gene3D" id="3.40.50.740">
    <property type="match status" value="1"/>
</dbReference>
<feature type="non-terminal residue" evidence="4">
    <location>
        <position position="1"/>
    </location>
</feature>
<dbReference type="GO" id="GO:0016491">
    <property type="term" value="F:oxidoreductase activity"/>
    <property type="evidence" value="ECO:0007669"/>
    <property type="project" value="InterPro"/>
</dbReference>
<gene>
    <name evidence="4" type="ORF">LCGC14_2712470</name>
</gene>
<accession>A0A0F9C4A9</accession>
<evidence type="ECO:0000256" key="2">
    <source>
        <dbReference type="ARBA" id="ARBA00023014"/>
    </source>
</evidence>
<dbReference type="InterPro" id="IPR006656">
    <property type="entry name" value="Mopterin_OxRdtase"/>
</dbReference>
<reference evidence="4" key="1">
    <citation type="journal article" date="2015" name="Nature">
        <title>Complex archaea that bridge the gap between prokaryotes and eukaryotes.</title>
        <authorList>
            <person name="Spang A."/>
            <person name="Saw J.H."/>
            <person name="Jorgensen S.L."/>
            <person name="Zaremba-Niedzwiedzka K."/>
            <person name="Martijn J."/>
            <person name="Lind A.E."/>
            <person name="van Eijk R."/>
            <person name="Schleper C."/>
            <person name="Guy L."/>
            <person name="Ettema T.J."/>
        </authorList>
    </citation>
    <scope>NUCLEOTIDE SEQUENCE</scope>
</reference>
<evidence type="ECO:0000256" key="1">
    <source>
        <dbReference type="ARBA" id="ARBA00023004"/>
    </source>
</evidence>
<evidence type="ECO:0000259" key="3">
    <source>
        <dbReference type="Pfam" id="PF00384"/>
    </source>
</evidence>
<keyword evidence="1" id="KW-0408">Iron</keyword>
<dbReference type="PANTHER" id="PTHR43742:SF6">
    <property type="entry name" value="OXIDOREDUCTASE YYAE-RELATED"/>
    <property type="match status" value="1"/>
</dbReference>
<dbReference type="GO" id="GO:0051536">
    <property type="term" value="F:iron-sulfur cluster binding"/>
    <property type="evidence" value="ECO:0007669"/>
    <property type="project" value="UniProtKB-KW"/>
</dbReference>
<dbReference type="Gene3D" id="3.40.228.10">
    <property type="entry name" value="Dimethylsulfoxide Reductase, domain 2"/>
    <property type="match status" value="1"/>
</dbReference>
<dbReference type="InterPro" id="IPR050612">
    <property type="entry name" value="Prok_Mopterin_Oxidored"/>
</dbReference>
<sequence>GKWKRISWDEALSEIADSIIDAIQENGPESVIHASTPSQGGFMAGITLGPLIQNLGALNTDVQGEINDFAPGLYITFGKFNPVSSVDDWFQSELIFIWHRNPVYTAIPWYHFVAEARYKGAEVVTVAPDFNASAVHADYHATVRPGTDAALALAMCKTIIDEGLYDASFVKEQTDLALLVRLDNHRFLRARDVQDGGREDQFYFYDSNTRQLVEAPRGPLTLGKLDPALEGTFQAKLKDGTGVEVTPVFALLRRRLEDYTPEKASQICGTNPEVIRLLARKTASKKTNMLTGWNAGKYYHGDLMERAMCLLIALTGNWGKKGTGIRSWTVGMFDGQFIFSEKTKAGPEETKRILQMRDQMVEALKMQDPTMTEELAAVELARTMSGLESTVPPVFMWYYHCGYRENWNRPEWNDPAMKRTFDEYMQEALSKG</sequence>
<dbReference type="SUPFAM" id="SSF53706">
    <property type="entry name" value="Formate dehydrogenase/DMSO reductase, domains 1-3"/>
    <property type="match status" value="1"/>
</dbReference>
<organism evidence="4">
    <name type="scientific">marine sediment metagenome</name>
    <dbReference type="NCBI Taxonomy" id="412755"/>
    <lineage>
        <taxon>unclassified sequences</taxon>
        <taxon>metagenomes</taxon>
        <taxon>ecological metagenomes</taxon>
    </lineage>
</organism>
<keyword evidence="2" id="KW-0479">Metal-binding</keyword>
<feature type="domain" description="Molybdopterin oxidoreductase" evidence="3">
    <location>
        <begin position="1"/>
        <end position="337"/>
    </location>
</feature>
<comment type="caution">
    <text evidence="4">The sequence shown here is derived from an EMBL/GenBank/DDBJ whole genome shotgun (WGS) entry which is preliminary data.</text>
</comment>
<dbReference type="AlphaFoldDB" id="A0A0F9C4A9"/>
<protein>
    <recommendedName>
        <fullName evidence="3">Molybdopterin oxidoreductase domain-containing protein</fullName>
    </recommendedName>
</protein>
<proteinExistence type="predicted"/>
<keyword evidence="2" id="KW-0411">Iron-sulfur</keyword>